<dbReference type="SUPFAM" id="SSF46785">
    <property type="entry name" value="Winged helix' DNA-binding domain"/>
    <property type="match status" value="1"/>
</dbReference>
<dbReference type="Pfam" id="PF08494">
    <property type="entry name" value="DEAD_assoc"/>
    <property type="match status" value="1"/>
</dbReference>
<evidence type="ECO:0000256" key="5">
    <source>
        <dbReference type="ARBA" id="ARBA00022840"/>
    </source>
</evidence>
<dbReference type="SUPFAM" id="SSF52540">
    <property type="entry name" value="P-loop containing nucleoside triphosphate hydrolases"/>
    <property type="match status" value="1"/>
</dbReference>
<feature type="domain" description="Helicase C-terminal" evidence="11">
    <location>
        <begin position="287"/>
        <end position="450"/>
    </location>
</feature>
<dbReference type="InterPro" id="IPR011545">
    <property type="entry name" value="DEAD/DEAH_box_helicase_dom"/>
</dbReference>
<dbReference type="InterPro" id="IPR014001">
    <property type="entry name" value="Helicase_ATP-bd"/>
</dbReference>
<accession>L0DAC7</accession>
<dbReference type="EMBL" id="CP003364">
    <property type="protein sequence ID" value="AGA25788.1"/>
    <property type="molecule type" value="Genomic_DNA"/>
</dbReference>
<dbReference type="GO" id="GO:0004386">
    <property type="term" value="F:helicase activity"/>
    <property type="evidence" value="ECO:0007669"/>
    <property type="project" value="UniProtKB-KW"/>
</dbReference>
<evidence type="ECO:0000256" key="7">
    <source>
        <dbReference type="ARBA" id="ARBA00023204"/>
    </source>
</evidence>
<keyword evidence="2" id="KW-0227">DNA damage</keyword>
<dbReference type="KEGG" id="saci:Sinac_1405"/>
<evidence type="ECO:0000313" key="13">
    <source>
        <dbReference type="Proteomes" id="UP000010798"/>
    </source>
</evidence>
<dbReference type="InterPro" id="IPR045628">
    <property type="entry name" value="Lhr_WH_dom"/>
</dbReference>
<dbReference type="SMART" id="SM00382">
    <property type="entry name" value="AAA"/>
    <property type="match status" value="1"/>
</dbReference>
<sequence length="1487" mass="163259">MQLAASLKGGACLNPMSFNDGLDGFLPVVAAWFRTTFGTPTPPQQSGWPAIAEGRNTLIFAPTGSGKTLAAFLACLDHLWRTPRRAPGARILYISPLKALNQDVYRNLQVPLEGILETARAADTELAPLSIAVRSGDTSPADRQKLVRKPPDILITTPESLHLMLTSRARETLRSLSHVIIDEIHALCPNKRGVFLALLLERLEAINPASFVRVGLSATQRPLDEVARYLGGCRVTTGPGSKMRLEPRPVTIVDTGHRKTLDLQILVPFERPGPVAAGTTWPAIERRLRELIRAHRSTIIFANNRRVVERLTSHLNELEAEGEELETPASSLVRSHHGSLSQEERRNTEEALKGGELQAVVATASLELGIDMGAVDLVCQVESPGSVARGLQRVGRAGHVVGRVSKGRLIAKTASDLLESAALCRAMVDGAVESLRVPNGCLDVLAQQVVACVAMDRWDVPALFDLVRCAYPYTSLTPAAFDSVLRMVAGRFPTETFRDLRARVSWDRVHNRLHALPGSARLAVTSGGTIPDTGQYPVYLGNEGPRLGELDEEFVLERRVGETFVLGTATWRIEAIEAHRVVVARASGQAAMMPFWRGEDSARTPELGEAVGTLSRELVDRLDDPGLVAWLQSDCHLEPAAAESLRDHVARQVRIVGAAPDDQTVIIESFRDPAGEMGVAVLTPFGGKLHQALKLALQGRLRERLGIVVSCLHGDDGILIRLPQNDEPPLDLFDGLSAERAEQLIREELGDSALFGLRFRQNAGRALLMPRPDPSKRTPLWLQRLRAKDLLQVVRQFPDFPIVVETYRECLNDDLDLPRLRLFLDRVASKAIRIVSRRGEIASPFATDLIFRFTSQFLYQWDEPRRADRQPAGRAAVDEGLLDPLLDAASQAHWLDPHAIGQVESRLREIGQPPRTVDEMAETLRRLGDLAPGDLSGPMLGFLAELQAQGRASEIELPATAEPMRWISAEESTLYASAFASVPEAAAQETIVRRFLGTHALIGLDDLLTRYPLGPAAATEILERWEEQGRLVRLEPAGDTGAPLWAERRNLEEVRRLSIALRRRESVAVPPEVFADFVARRQHVHPTTRWEGQTAVALVLEQLTGFAAPADLWETDLLPRRVRDFRATWLDEALSAGGWFWRADGEAKGEPRIGFAPRDFVGDWPTPDAPPSLSEAETQVLAALENRGASFATDLARQLGLEPSRTRQALDRLLRLGLATNDRFDPLRPGGSALTEALTRASATTTGQRPSLGRYRPSLRRTASSRPEGRWSRLEGGEGDPETRHLAWASVLLERYGVLARETVALDPWCPPWRDLAPWLARAELRGELRRGYFVEGLSGVQYATLEVAEELAKRAGDREGSSEFVLISSLDPANLYGSGAPLDIDLLAGGTARLPRNPTNFLVLRDGRPILIIEAAGKRLTGLASASEADLRGALALVPGMAGPSRRVLKVETYNTRPALESPAAPWLAELGFVRDYPGMTYYAGW</sequence>
<keyword evidence="3" id="KW-0378">Hydrolase</keyword>
<dbReference type="PROSITE" id="PS51192">
    <property type="entry name" value="HELICASE_ATP_BIND_1"/>
    <property type="match status" value="1"/>
</dbReference>
<evidence type="ECO:0000313" key="12">
    <source>
        <dbReference type="EMBL" id="AGA25788.1"/>
    </source>
</evidence>
<feature type="compositionally biased region" description="Polar residues" evidence="9">
    <location>
        <begin position="328"/>
        <end position="341"/>
    </location>
</feature>
<dbReference type="GO" id="GO:0003677">
    <property type="term" value="F:DNA binding"/>
    <property type="evidence" value="ECO:0007669"/>
    <property type="project" value="UniProtKB-KW"/>
</dbReference>
<evidence type="ECO:0000256" key="8">
    <source>
        <dbReference type="ARBA" id="ARBA00023235"/>
    </source>
</evidence>
<dbReference type="InterPro" id="IPR003593">
    <property type="entry name" value="AAA+_ATPase"/>
</dbReference>
<dbReference type="PANTHER" id="PTHR47962">
    <property type="entry name" value="ATP-DEPENDENT HELICASE LHR-RELATED-RELATED"/>
    <property type="match status" value="1"/>
</dbReference>
<dbReference type="InterPro" id="IPR055368">
    <property type="entry name" value="WH3_Lhr"/>
</dbReference>
<dbReference type="SMART" id="SM00487">
    <property type="entry name" value="DEXDc"/>
    <property type="match status" value="1"/>
</dbReference>
<feature type="region of interest" description="Disordered" evidence="9">
    <location>
        <begin position="321"/>
        <end position="348"/>
    </location>
</feature>
<gene>
    <name evidence="12" type="ordered locus">Sinac_1405</name>
</gene>
<feature type="domain" description="Helicase ATP-binding" evidence="10">
    <location>
        <begin position="48"/>
        <end position="238"/>
    </location>
</feature>
<dbReference type="STRING" id="886293.Sinac_1405"/>
<reference evidence="12 13" key="1">
    <citation type="submission" date="2012-02" db="EMBL/GenBank/DDBJ databases">
        <title>Complete sequence of chromosome of Singulisphaera acidiphila DSM 18658.</title>
        <authorList>
            <consortium name="US DOE Joint Genome Institute (JGI-PGF)"/>
            <person name="Lucas S."/>
            <person name="Copeland A."/>
            <person name="Lapidus A."/>
            <person name="Glavina del Rio T."/>
            <person name="Dalin E."/>
            <person name="Tice H."/>
            <person name="Bruce D."/>
            <person name="Goodwin L."/>
            <person name="Pitluck S."/>
            <person name="Peters L."/>
            <person name="Ovchinnikova G."/>
            <person name="Chertkov O."/>
            <person name="Kyrpides N."/>
            <person name="Mavromatis K."/>
            <person name="Ivanova N."/>
            <person name="Brettin T."/>
            <person name="Detter J.C."/>
            <person name="Han C."/>
            <person name="Larimer F."/>
            <person name="Land M."/>
            <person name="Hauser L."/>
            <person name="Markowitz V."/>
            <person name="Cheng J.-F."/>
            <person name="Hugenholtz P."/>
            <person name="Woyke T."/>
            <person name="Wu D."/>
            <person name="Tindall B."/>
            <person name="Pomrenke H."/>
            <person name="Brambilla E."/>
            <person name="Klenk H.-P."/>
            <person name="Eisen J.A."/>
        </authorList>
    </citation>
    <scope>NUCLEOTIDE SEQUENCE [LARGE SCALE GENOMIC DNA]</scope>
    <source>
        <strain evidence="13">ATCC BAA-1392 / DSM 18658 / VKM B-2454 / MOB10</strain>
    </source>
</reference>
<dbReference type="PROSITE" id="PS51194">
    <property type="entry name" value="HELICASE_CTER"/>
    <property type="match status" value="1"/>
</dbReference>
<dbReference type="InterPro" id="IPR027417">
    <property type="entry name" value="P-loop_NTPase"/>
</dbReference>
<dbReference type="SMART" id="SM00490">
    <property type="entry name" value="HELICc"/>
    <property type="match status" value="1"/>
</dbReference>
<evidence type="ECO:0000256" key="9">
    <source>
        <dbReference type="SAM" id="MobiDB-lite"/>
    </source>
</evidence>
<dbReference type="InterPro" id="IPR013701">
    <property type="entry name" value="Lhr-like_DEAD/DEAH_assoc"/>
</dbReference>
<dbReference type="Gene3D" id="3.40.50.300">
    <property type="entry name" value="P-loop containing nucleotide triphosphate hydrolases"/>
    <property type="match status" value="2"/>
</dbReference>
<evidence type="ECO:0000256" key="2">
    <source>
        <dbReference type="ARBA" id="ARBA00022763"/>
    </source>
</evidence>
<dbReference type="eggNOG" id="COG1201">
    <property type="taxonomic scope" value="Bacteria"/>
</dbReference>
<proteinExistence type="predicted"/>
<dbReference type="GO" id="GO:0006281">
    <property type="term" value="P:DNA repair"/>
    <property type="evidence" value="ECO:0007669"/>
    <property type="project" value="UniProtKB-KW"/>
</dbReference>
<dbReference type="Pfam" id="PF23235">
    <property type="entry name" value="WHD_3rd_Lhr"/>
    <property type="match status" value="1"/>
</dbReference>
<keyword evidence="7" id="KW-0234">DNA repair</keyword>
<keyword evidence="4 12" id="KW-0347">Helicase</keyword>
<dbReference type="RefSeq" id="WP_015244962.1">
    <property type="nucleotide sequence ID" value="NC_019892.1"/>
</dbReference>
<evidence type="ECO:0000256" key="6">
    <source>
        <dbReference type="ARBA" id="ARBA00023125"/>
    </source>
</evidence>
<dbReference type="InterPro" id="IPR052511">
    <property type="entry name" value="ATP-dep_Helicase"/>
</dbReference>
<dbReference type="GO" id="GO:0016887">
    <property type="term" value="F:ATP hydrolysis activity"/>
    <property type="evidence" value="ECO:0007669"/>
    <property type="project" value="TreeGrafter"/>
</dbReference>
<keyword evidence="5" id="KW-0067">ATP-binding</keyword>
<dbReference type="Pfam" id="PF00271">
    <property type="entry name" value="Helicase_C"/>
    <property type="match status" value="1"/>
</dbReference>
<evidence type="ECO:0000256" key="3">
    <source>
        <dbReference type="ARBA" id="ARBA00022801"/>
    </source>
</evidence>
<feature type="region of interest" description="Disordered" evidence="9">
    <location>
        <begin position="1241"/>
        <end position="1278"/>
    </location>
</feature>
<dbReference type="Pfam" id="PF00270">
    <property type="entry name" value="DEAD"/>
    <property type="match status" value="1"/>
</dbReference>
<evidence type="ECO:0000256" key="1">
    <source>
        <dbReference type="ARBA" id="ARBA00022741"/>
    </source>
</evidence>
<dbReference type="Gene3D" id="1.10.10.10">
    <property type="entry name" value="Winged helix-like DNA-binding domain superfamily/Winged helix DNA-binding domain"/>
    <property type="match status" value="1"/>
</dbReference>
<evidence type="ECO:0000259" key="10">
    <source>
        <dbReference type="PROSITE" id="PS51192"/>
    </source>
</evidence>
<keyword evidence="13" id="KW-1185">Reference proteome</keyword>
<dbReference type="Proteomes" id="UP000010798">
    <property type="component" value="Chromosome"/>
</dbReference>
<dbReference type="HOGENOM" id="CLU_002025_3_1_0"/>
<dbReference type="Pfam" id="PF19306">
    <property type="entry name" value="WHD_Lhr"/>
    <property type="match status" value="1"/>
</dbReference>
<keyword evidence="8" id="KW-0413">Isomerase</keyword>
<dbReference type="InterPro" id="IPR001650">
    <property type="entry name" value="Helicase_C-like"/>
</dbReference>
<dbReference type="InterPro" id="IPR036390">
    <property type="entry name" value="WH_DNA-bd_sf"/>
</dbReference>
<keyword evidence="1" id="KW-0547">Nucleotide-binding</keyword>
<dbReference type="InterPro" id="IPR036388">
    <property type="entry name" value="WH-like_DNA-bd_sf"/>
</dbReference>
<evidence type="ECO:0000256" key="4">
    <source>
        <dbReference type="ARBA" id="ARBA00022806"/>
    </source>
</evidence>
<keyword evidence="6" id="KW-0238">DNA-binding</keyword>
<dbReference type="Pfam" id="PF23234">
    <property type="entry name" value="WHD_4th_Lhr"/>
    <property type="match status" value="1"/>
</dbReference>
<organism evidence="12 13">
    <name type="scientific">Singulisphaera acidiphila (strain ATCC BAA-1392 / DSM 18658 / VKM B-2454 / MOB10)</name>
    <dbReference type="NCBI Taxonomy" id="886293"/>
    <lineage>
        <taxon>Bacteria</taxon>
        <taxon>Pseudomonadati</taxon>
        <taxon>Planctomycetota</taxon>
        <taxon>Planctomycetia</taxon>
        <taxon>Isosphaerales</taxon>
        <taxon>Isosphaeraceae</taxon>
        <taxon>Singulisphaera</taxon>
    </lineage>
</organism>
<name>L0DAC7_SINAD</name>
<feature type="compositionally biased region" description="Basic and acidic residues" evidence="9">
    <location>
        <begin position="1267"/>
        <end position="1278"/>
    </location>
</feature>
<dbReference type="GO" id="GO:0005524">
    <property type="term" value="F:ATP binding"/>
    <property type="evidence" value="ECO:0007669"/>
    <property type="project" value="UniProtKB-KW"/>
</dbReference>
<dbReference type="PANTHER" id="PTHR47962:SF5">
    <property type="entry name" value="ATP-DEPENDENT HELICASE LHR-RELATED"/>
    <property type="match status" value="1"/>
</dbReference>
<protein>
    <submittedName>
        <fullName evidence="12">Lhr-like helicase</fullName>
    </submittedName>
</protein>
<evidence type="ECO:0000259" key="11">
    <source>
        <dbReference type="PROSITE" id="PS51194"/>
    </source>
</evidence>
<dbReference type="InterPro" id="IPR055367">
    <property type="entry name" value="WH4_Lhr"/>
</dbReference>